<evidence type="ECO:0000256" key="3">
    <source>
        <dbReference type="ARBA" id="ARBA00023235"/>
    </source>
</evidence>
<dbReference type="GO" id="GO:0003677">
    <property type="term" value="F:DNA binding"/>
    <property type="evidence" value="ECO:0007669"/>
    <property type="project" value="UniProtKB-KW"/>
</dbReference>
<dbReference type="AlphaFoldDB" id="A0A9P6AVI7"/>
<evidence type="ECO:0000256" key="1">
    <source>
        <dbReference type="ARBA" id="ARBA00005446"/>
    </source>
</evidence>
<dbReference type="EC" id="5.6.2.4" evidence="5"/>
<keyword evidence="3" id="KW-0413">Isomerase</keyword>
<dbReference type="SUPFAM" id="SSF52540">
    <property type="entry name" value="P-loop containing nucleoside triphosphate hydrolases"/>
    <property type="match status" value="1"/>
</dbReference>
<sequence length="169" mass="19099">MLDSVPSVEDVQFHSAREYNVLVCLWQAENCRIQLSGVPYLVCTAATGSGETLTFWLPMLYQKGTTFIIVPLKNLGKQMADVAASLELTSASVTRDTLTKPLLKAIENREYRVITISPELIVDPRFWGLRKQKSWCEGVDQIIVDEFHCIDGWGGCRGEGFRPKYIELR</sequence>
<organism evidence="7 8">
    <name type="scientific">Hydnum rufescens UP504</name>
    <dbReference type="NCBI Taxonomy" id="1448309"/>
    <lineage>
        <taxon>Eukaryota</taxon>
        <taxon>Fungi</taxon>
        <taxon>Dikarya</taxon>
        <taxon>Basidiomycota</taxon>
        <taxon>Agaricomycotina</taxon>
        <taxon>Agaricomycetes</taxon>
        <taxon>Cantharellales</taxon>
        <taxon>Hydnaceae</taxon>
        <taxon>Hydnum</taxon>
    </lineage>
</organism>
<feature type="domain" description="Helicase ATP-binding" evidence="6">
    <location>
        <begin position="32"/>
        <end position="169"/>
    </location>
</feature>
<dbReference type="InterPro" id="IPR014001">
    <property type="entry name" value="Helicase_ATP-bd"/>
</dbReference>
<dbReference type="PROSITE" id="PS51192">
    <property type="entry name" value="HELICASE_ATP_BIND_1"/>
    <property type="match status" value="1"/>
</dbReference>
<dbReference type="GO" id="GO:0005737">
    <property type="term" value="C:cytoplasm"/>
    <property type="evidence" value="ECO:0007669"/>
    <property type="project" value="TreeGrafter"/>
</dbReference>
<dbReference type="Pfam" id="PF00270">
    <property type="entry name" value="DEAD"/>
    <property type="match status" value="1"/>
</dbReference>
<dbReference type="OrthoDB" id="10261556at2759"/>
<feature type="non-terminal residue" evidence="7">
    <location>
        <position position="169"/>
    </location>
</feature>
<dbReference type="GO" id="GO:0005524">
    <property type="term" value="F:ATP binding"/>
    <property type="evidence" value="ECO:0007669"/>
    <property type="project" value="InterPro"/>
</dbReference>
<evidence type="ECO:0000313" key="7">
    <source>
        <dbReference type="EMBL" id="KAF9512763.1"/>
    </source>
</evidence>
<gene>
    <name evidence="7" type="ORF">BS47DRAFT_1330098</name>
</gene>
<dbReference type="PANTHER" id="PTHR13710">
    <property type="entry name" value="DNA HELICASE RECQ FAMILY MEMBER"/>
    <property type="match status" value="1"/>
</dbReference>
<protein>
    <recommendedName>
        <fullName evidence="5">DNA 3'-5' helicase</fullName>
        <ecNumber evidence="5">5.6.2.4</ecNumber>
    </recommendedName>
</protein>
<dbReference type="InterPro" id="IPR027417">
    <property type="entry name" value="P-loop_NTPase"/>
</dbReference>
<accession>A0A9P6AVI7</accession>
<comment type="caution">
    <text evidence="7">The sequence shown here is derived from an EMBL/GenBank/DDBJ whole genome shotgun (WGS) entry which is preliminary data.</text>
</comment>
<dbReference type="Gene3D" id="3.40.50.300">
    <property type="entry name" value="P-loop containing nucleotide triphosphate hydrolases"/>
    <property type="match status" value="1"/>
</dbReference>
<name>A0A9P6AVI7_9AGAM</name>
<dbReference type="PANTHER" id="PTHR13710:SF105">
    <property type="entry name" value="ATP-DEPENDENT DNA HELICASE Q1"/>
    <property type="match status" value="1"/>
</dbReference>
<dbReference type="Proteomes" id="UP000886523">
    <property type="component" value="Unassembled WGS sequence"/>
</dbReference>
<evidence type="ECO:0000259" key="6">
    <source>
        <dbReference type="PROSITE" id="PS51192"/>
    </source>
</evidence>
<reference evidence="7" key="1">
    <citation type="journal article" date="2020" name="Nat. Commun.">
        <title>Large-scale genome sequencing of mycorrhizal fungi provides insights into the early evolution of symbiotic traits.</title>
        <authorList>
            <person name="Miyauchi S."/>
            <person name="Kiss E."/>
            <person name="Kuo A."/>
            <person name="Drula E."/>
            <person name="Kohler A."/>
            <person name="Sanchez-Garcia M."/>
            <person name="Morin E."/>
            <person name="Andreopoulos B."/>
            <person name="Barry K.W."/>
            <person name="Bonito G."/>
            <person name="Buee M."/>
            <person name="Carver A."/>
            <person name="Chen C."/>
            <person name="Cichocki N."/>
            <person name="Clum A."/>
            <person name="Culley D."/>
            <person name="Crous P.W."/>
            <person name="Fauchery L."/>
            <person name="Girlanda M."/>
            <person name="Hayes R.D."/>
            <person name="Keri Z."/>
            <person name="LaButti K."/>
            <person name="Lipzen A."/>
            <person name="Lombard V."/>
            <person name="Magnuson J."/>
            <person name="Maillard F."/>
            <person name="Murat C."/>
            <person name="Nolan M."/>
            <person name="Ohm R.A."/>
            <person name="Pangilinan J."/>
            <person name="Pereira M.F."/>
            <person name="Perotto S."/>
            <person name="Peter M."/>
            <person name="Pfister S."/>
            <person name="Riley R."/>
            <person name="Sitrit Y."/>
            <person name="Stielow J.B."/>
            <person name="Szollosi G."/>
            <person name="Zifcakova L."/>
            <person name="Stursova M."/>
            <person name="Spatafora J.W."/>
            <person name="Tedersoo L."/>
            <person name="Vaario L.M."/>
            <person name="Yamada A."/>
            <person name="Yan M."/>
            <person name="Wang P."/>
            <person name="Xu J."/>
            <person name="Bruns T."/>
            <person name="Baldrian P."/>
            <person name="Vilgalys R."/>
            <person name="Dunand C."/>
            <person name="Henrissat B."/>
            <person name="Grigoriev I.V."/>
            <person name="Hibbett D."/>
            <person name="Nagy L.G."/>
            <person name="Martin F.M."/>
        </authorList>
    </citation>
    <scope>NUCLEOTIDE SEQUENCE</scope>
    <source>
        <strain evidence="7">UP504</strain>
    </source>
</reference>
<evidence type="ECO:0000256" key="4">
    <source>
        <dbReference type="ARBA" id="ARBA00034617"/>
    </source>
</evidence>
<evidence type="ECO:0000256" key="5">
    <source>
        <dbReference type="ARBA" id="ARBA00034808"/>
    </source>
</evidence>
<evidence type="ECO:0000256" key="2">
    <source>
        <dbReference type="ARBA" id="ARBA00023125"/>
    </source>
</evidence>
<dbReference type="GO" id="GO:0009378">
    <property type="term" value="F:four-way junction helicase activity"/>
    <property type="evidence" value="ECO:0007669"/>
    <property type="project" value="TreeGrafter"/>
</dbReference>
<comment type="similarity">
    <text evidence="1">Belongs to the helicase family. RecQ subfamily.</text>
</comment>
<keyword evidence="2" id="KW-0238">DNA-binding</keyword>
<dbReference type="InterPro" id="IPR011545">
    <property type="entry name" value="DEAD/DEAH_box_helicase_dom"/>
</dbReference>
<dbReference type="GO" id="GO:0043138">
    <property type="term" value="F:3'-5' DNA helicase activity"/>
    <property type="evidence" value="ECO:0007669"/>
    <property type="project" value="UniProtKB-EC"/>
</dbReference>
<dbReference type="EMBL" id="MU128982">
    <property type="protein sequence ID" value="KAF9512763.1"/>
    <property type="molecule type" value="Genomic_DNA"/>
</dbReference>
<dbReference type="GO" id="GO:0005694">
    <property type="term" value="C:chromosome"/>
    <property type="evidence" value="ECO:0007669"/>
    <property type="project" value="TreeGrafter"/>
</dbReference>
<comment type="catalytic activity">
    <reaction evidence="4">
        <text>Couples ATP hydrolysis with the unwinding of duplex DNA by translocating in the 3'-5' direction.</text>
        <dbReference type="EC" id="5.6.2.4"/>
    </reaction>
</comment>
<proteinExistence type="inferred from homology"/>
<keyword evidence="8" id="KW-1185">Reference proteome</keyword>
<evidence type="ECO:0000313" key="8">
    <source>
        <dbReference type="Proteomes" id="UP000886523"/>
    </source>
</evidence>
<dbReference type="GO" id="GO:0006310">
    <property type="term" value="P:DNA recombination"/>
    <property type="evidence" value="ECO:0007669"/>
    <property type="project" value="TreeGrafter"/>
</dbReference>
<dbReference type="GO" id="GO:0006281">
    <property type="term" value="P:DNA repair"/>
    <property type="evidence" value="ECO:0007669"/>
    <property type="project" value="TreeGrafter"/>
</dbReference>